<comment type="caution">
    <text evidence="2">The sequence shown here is derived from an EMBL/GenBank/DDBJ whole genome shotgun (WGS) entry which is preliminary data.</text>
</comment>
<evidence type="ECO:0000313" key="2">
    <source>
        <dbReference type="EMBL" id="KAG2544920.1"/>
    </source>
</evidence>
<proteinExistence type="predicted"/>
<dbReference type="Proteomes" id="UP000823388">
    <property type="component" value="Chromosome 9K"/>
</dbReference>
<name>A0A8T0N632_PANVG</name>
<organism evidence="2 3">
    <name type="scientific">Panicum virgatum</name>
    <name type="common">Blackwell switchgrass</name>
    <dbReference type="NCBI Taxonomy" id="38727"/>
    <lineage>
        <taxon>Eukaryota</taxon>
        <taxon>Viridiplantae</taxon>
        <taxon>Streptophyta</taxon>
        <taxon>Embryophyta</taxon>
        <taxon>Tracheophyta</taxon>
        <taxon>Spermatophyta</taxon>
        <taxon>Magnoliopsida</taxon>
        <taxon>Liliopsida</taxon>
        <taxon>Poales</taxon>
        <taxon>Poaceae</taxon>
        <taxon>PACMAD clade</taxon>
        <taxon>Panicoideae</taxon>
        <taxon>Panicodae</taxon>
        <taxon>Paniceae</taxon>
        <taxon>Panicinae</taxon>
        <taxon>Panicum</taxon>
        <taxon>Panicum sect. Hiantes</taxon>
    </lineage>
</organism>
<feature type="compositionally biased region" description="Basic and acidic residues" evidence="1">
    <location>
        <begin position="218"/>
        <end position="228"/>
    </location>
</feature>
<dbReference type="EMBL" id="CM029053">
    <property type="protein sequence ID" value="KAG2544920.1"/>
    <property type="molecule type" value="Genomic_DNA"/>
</dbReference>
<feature type="region of interest" description="Disordered" evidence="1">
    <location>
        <begin position="9"/>
        <end position="230"/>
    </location>
</feature>
<sequence length="336" mass="36655">MPLTAFYRLPGRPTRPATGRCGRRAQADACGGRQKTEAKTASRVGVIHHPSPVPAQARRHTPPLPPASTATSVSPRLTSRRRRPRVRPGKANSRARATARSRSADVQVRPGRRAGAGSGRRRWRQRAARAGRRRRRGEVDGGAVEDGGHDGAGAAAAPGARVALLPPRPRRHGVQPARRQPRLPPVPRVQLLPGHLDRGVAVRHGAGPARRPPARLRAGPDRDEEGVGPRRLRRRPGRRLLLDIGHVRGGAGDGLHAPESGQPVHRLGGGSRQHGVLRLPGHRPLCSRLRVQPFHGSPCIASCTYNYRFFLLCHNVTLHDYNSLHIYTYNCFVIVD</sequence>
<dbReference type="AlphaFoldDB" id="A0A8T0N632"/>
<keyword evidence="3" id="KW-1185">Reference proteome</keyword>
<protein>
    <submittedName>
        <fullName evidence="2">Uncharacterized protein</fullName>
    </submittedName>
</protein>
<gene>
    <name evidence="2" type="ORF">PVAP13_9KG393890</name>
</gene>
<feature type="compositionally biased region" description="Low complexity" evidence="1">
    <location>
        <begin position="152"/>
        <end position="165"/>
    </location>
</feature>
<evidence type="ECO:0000256" key="1">
    <source>
        <dbReference type="SAM" id="MobiDB-lite"/>
    </source>
</evidence>
<reference evidence="2" key="1">
    <citation type="submission" date="2020-05" db="EMBL/GenBank/DDBJ databases">
        <title>WGS assembly of Panicum virgatum.</title>
        <authorList>
            <person name="Lovell J.T."/>
            <person name="Jenkins J."/>
            <person name="Shu S."/>
            <person name="Juenger T.E."/>
            <person name="Schmutz J."/>
        </authorList>
    </citation>
    <scope>NUCLEOTIDE SEQUENCE</scope>
    <source>
        <strain evidence="2">AP13</strain>
    </source>
</reference>
<evidence type="ECO:0000313" key="3">
    <source>
        <dbReference type="Proteomes" id="UP000823388"/>
    </source>
</evidence>
<accession>A0A8T0N632</accession>
<feature type="compositionally biased region" description="Basic residues" evidence="1">
    <location>
        <begin position="78"/>
        <end position="88"/>
    </location>
</feature>
<feature type="compositionally biased region" description="Basic residues" evidence="1">
    <location>
        <begin position="119"/>
        <end position="136"/>
    </location>
</feature>
<feature type="compositionally biased region" description="Low complexity" evidence="1">
    <location>
        <begin position="67"/>
        <end position="77"/>
    </location>
</feature>